<reference evidence="1 2" key="1">
    <citation type="submission" date="2022-01" db="EMBL/GenBank/DDBJ databases">
        <title>VMRC isolate genome collection.</title>
        <authorList>
            <person name="France M."/>
            <person name="Rutt L."/>
            <person name="Humphrys M."/>
            <person name="Ravel J."/>
        </authorList>
    </citation>
    <scope>NUCLEOTIDE SEQUENCE [LARGE SCALE GENOMIC DNA]</scope>
    <source>
        <strain evidence="1 2">C0172B4</strain>
    </source>
</reference>
<name>A0ABT4K1I7_9LACO</name>
<gene>
    <name evidence="1" type="ORF">L2772_03050</name>
</gene>
<evidence type="ECO:0000313" key="2">
    <source>
        <dbReference type="Proteomes" id="UP001211420"/>
    </source>
</evidence>
<organism evidence="1 2">
    <name type="scientific">Lactobacillus mulieris</name>
    <dbReference type="NCBI Taxonomy" id="2508708"/>
    <lineage>
        <taxon>Bacteria</taxon>
        <taxon>Bacillati</taxon>
        <taxon>Bacillota</taxon>
        <taxon>Bacilli</taxon>
        <taxon>Lactobacillales</taxon>
        <taxon>Lactobacillaceae</taxon>
        <taxon>Lactobacillus</taxon>
    </lineage>
</organism>
<proteinExistence type="predicted"/>
<dbReference type="Proteomes" id="UP001211420">
    <property type="component" value="Unassembled WGS sequence"/>
</dbReference>
<sequence length="125" mass="14856">MIKDFKIETVELNKNDFEITYKYVDSKGNVIRKWQAPIWWEAVPPKGEGRLFSMLRKSEQKKVNWELRLGFIGETPFNPDPEFDYVTLGTTEGMTQEELERYFEASLDYFAEQTEKNVKNRYGIK</sequence>
<dbReference type="EMBL" id="JAKHPW010000002">
    <property type="protein sequence ID" value="MCZ3621848.1"/>
    <property type="molecule type" value="Genomic_DNA"/>
</dbReference>
<accession>A0ABT4K1I7</accession>
<evidence type="ECO:0000313" key="1">
    <source>
        <dbReference type="EMBL" id="MCZ3621848.1"/>
    </source>
</evidence>
<dbReference type="RefSeq" id="WP_269254461.1">
    <property type="nucleotide sequence ID" value="NZ_JAKHPU010000002.1"/>
</dbReference>
<keyword evidence="2" id="KW-1185">Reference proteome</keyword>
<protein>
    <submittedName>
        <fullName evidence="1">Uncharacterized protein</fullName>
    </submittedName>
</protein>
<comment type="caution">
    <text evidence="1">The sequence shown here is derived from an EMBL/GenBank/DDBJ whole genome shotgun (WGS) entry which is preliminary data.</text>
</comment>